<dbReference type="RefSeq" id="WP_344172443.1">
    <property type="nucleotide sequence ID" value="NZ_BAAARY010000010.1"/>
</dbReference>
<dbReference type="InterPro" id="IPR003723">
    <property type="entry name" value="Precorrin-6x_reduct"/>
</dbReference>
<dbReference type="NCBIfam" id="TIGR00715">
    <property type="entry name" value="precor6x_red"/>
    <property type="match status" value="1"/>
</dbReference>
<comment type="caution">
    <text evidence="4">The sequence shown here is derived from an EMBL/GenBank/DDBJ whole genome shotgun (WGS) entry which is preliminary data.</text>
</comment>
<name>A0ABN3NL27_9ACTN</name>
<gene>
    <name evidence="4" type="ORF">GCM10010201_24730</name>
</gene>
<dbReference type="NCBIfam" id="NF005968">
    <property type="entry name" value="PRK08057.1-2"/>
    <property type="match status" value="1"/>
</dbReference>
<dbReference type="PANTHER" id="PTHR36925">
    <property type="entry name" value="COBALT-PRECORRIN-6A REDUCTASE"/>
    <property type="match status" value="1"/>
</dbReference>
<evidence type="ECO:0000313" key="5">
    <source>
        <dbReference type="Proteomes" id="UP001499978"/>
    </source>
</evidence>
<keyword evidence="3" id="KW-0560">Oxidoreductase</keyword>
<keyword evidence="2" id="KW-0169">Cobalamin biosynthesis</keyword>
<sequence>MRRVLVLGGTGDARRLAEALHGRAGVSVVSSLAGRVRAPLLPPGQVRVGGFGGPDGLAAWLLAEGIDAVVDATHPFAARMTANAVAATGATGTPLLVLRRPGWHEQPGDRWRRTPSLEAAAAALDAMSADRRVLLTTGRQGLGAFAGCRQWFVIRSVDPPDGPLPRRAELLLARGPFTVDGERELLRSHRVDAVVTKDSGGAATASKLVAARELGTLVIMVDRPPAPDVLAVATVDEAAAWVGRSSHTAW</sequence>
<organism evidence="4 5">
    <name type="scientific">Pilimelia columellifera subsp. columellifera</name>
    <dbReference type="NCBI Taxonomy" id="706583"/>
    <lineage>
        <taxon>Bacteria</taxon>
        <taxon>Bacillati</taxon>
        <taxon>Actinomycetota</taxon>
        <taxon>Actinomycetes</taxon>
        <taxon>Micromonosporales</taxon>
        <taxon>Micromonosporaceae</taxon>
        <taxon>Pilimelia</taxon>
    </lineage>
</organism>
<reference evidence="4 5" key="1">
    <citation type="journal article" date="2019" name="Int. J. Syst. Evol. Microbiol.">
        <title>The Global Catalogue of Microorganisms (GCM) 10K type strain sequencing project: providing services to taxonomists for standard genome sequencing and annotation.</title>
        <authorList>
            <consortium name="The Broad Institute Genomics Platform"/>
            <consortium name="The Broad Institute Genome Sequencing Center for Infectious Disease"/>
            <person name="Wu L."/>
            <person name="Ma J."/>
        </authorList>
    </citation>
    <scope>NUCLEOTIDE SEQUENCE [LARGE SCALE GENOMIC DNA]</scope>
    <source>
        <strain evidence="4 5">JCM 3367</strain>
    </source>
</reference>
<evidence type="ECO:0000256" key="2">
    <source>
        <dbReference type="ARBA" id="ARBA00022573"/>
    </source>
</evidence>
<accession>A0ABN3NL27</accession>
<dbReference type="Proteomes" id="UP001499978">
    <property type="component" value="Unassembled WGS sequence"/>
</dbReference>
<protein>
    <submittedName>
        <fullName evidence="4">Cobalt-precorrin-6A reductase</fullName>
    </submittedName>
</protein>
<dbReference type="Pfam" id="PF02571">
    <property type="entry name" value="CbiJ"/>
    <property type="match status" value="1"/>
</dbReference>
<proteinExistence type="predicted"/>
<evidence type="ECO:0000256" key="1">
    <source>
        <dbReference type="ARBA" id="ARBA00004953"/>
    </source>
</evidence>
<evidence type="ECO:0000313" key="4">
    <source>
        <dbReference type="EMBL" id="GAA2525093.1"/>
    </source>
</evidence>
<evidence type="ECO:0000256" key="3">
    <source>
        <dbReference type="ARBA" id="ARBA00023002"/>
    </source>
</evidence>
<dbReference type="PANTHER" id="PTHR36925:SF1">
    <property type="entry name" value="COBALT-PRECORRIN-6A REDUCTASE"/>
    <property type="match status" value="1"/>
</dbReference>
<comment type="pathway">
    <text evidence="1">Cofactor biosynthesis; adenosylcobalamin biosynthesis.</text>
</comment>
<dbReference type="PROSITE" id="PS51014">
    <property type="entry name" value="COBK_CBIJ"/>
    <property type="match status" value="1"/>
</dbReference>
<dbReference type="EMBL" id="BAAARY010000010">
    <property type="protein sequence ID" value="GAA2525093.1"/>
    <property type="molecule type" value="Genomic_DNA"/>
</dbReference>
<keyword evidence="5" id="KW-1185">Reference proteome</keyword>